<gene>
    <name evidence="1" type="ORF">MoryE10_31320</name>
</gene>
<reference evidence="1" key="1">
    <citation type="submission" date="2019-06" db="EMBL/GenBank/DDBJ databases">
        <title>Complete genome sequence of Methylogaea oryzae strain JCM16910.</title>
        <authorList>
            <person name="Asakawa S."/>
        </authorList>
    </citation>
    <scope>NUCLEOTIDE SEQUENCE</scope>
    <source>
        <strain evidence="1">E10</strain>
    </source>
</reference>
<dbReference type="InterPro" id="IPR025336">
    <property type="entry name" value="SCO4226-like"/>
</dbReference>
<dbReference type="AlphaFoldDB" id="A0A8D5ALV6"/>
<dbReference type="EMBL" id="AP019782">
    <property type="protein sequence ID" value="BBL72526.1"/>
    <property type="molecule type" value="Genomic_DNA"/>
</dbReference>
<dbReference type="Proteomes" id="UP000824988">
    <property type="component" value="Chromosome"/>
</dbReference>
<dbReference type="KEGG" id="moz:MoryE10_31320"/>
<dbReference type="RefSeq" id="WP_221047611.1">
    <property type="nucleotide sequence ID" value="NZ_AP019782.1"/>
</dbReference>
<proteinExistence type="predicted"/>
<evidence type="ECO:0000313" key="1">
    <source>
        <dbReference type="EMBL" id="BBL72526.1"/>
    </source>
</evidence>
<accession>A0A8D5ALV6</accession>
<evidence type="ECO:0008006" key="3">
    <source>
        <dbReference type="Google" id="ProtNLM"/>
    </source>
</evidence>
<evidence type="ECO:0000313" key="2">
    <source>
        <dbReference type="Proteomes" id="UP000824988"/>
    </source>
</evidence>
<organism evidence="1 2">
    <name type="scientific">Methylogaea oryzae</name>
    <dbReference type="NCBI Taxonomy" id="1295382"/>
    <lineage>
        <taxon>Bacteria</taxon>
        <taxon>Pseudomonadati</taxon>
        <taxon>Pseudomonadota</taxon>
        <taxon>Gammaproteobacteria</taxon>
        <taxon>Methylococcales</taxon>
        <taxon>Methylococcaceae</taxon>
        <taxon>Methylogaea</taxon>
    </lineage>
</organism>
<dbReference type="Pfam" id="PF14026">
    <property type="entry name" value="SCO4226-like"/>
    <property type="match status" value="1"/>
</dbReference>
<name>A0A8D5ALV6_9GAMM</name>
<keyword evidence="2" id="KW-1185">Reference proteome</keyword>
<protein>
    <recommendedName>
        <fullName evidence="3">DUF4242 domain-containing protein</fullName>
    </recommendedName>
</protein>
<sequence>MPKYLIERTIPGAGQLDAAQLQAISQKSCCVLQGLGPAIQWLQSYVTDDKVYCVYIAPNEELIREHASQGGFPVDSIRAIRTVIDPATAESA</sequence>